<evidence type="ECO:0000313" key="4">
    <source>
        <dbReference type="Proteomes" id="UP000030988"/>
    </source>
</evidence>
<dbReference type="PROSITE" id="PS52015">
    <property type="entry name" value="TONB_CTD"/>
    <property type="match status" value="1"/>
</dbReference>
<dbReference type="Pfam" id="PF03544">
    <property type="entry name" value="TonB_C"/>
    <property type="match status" value="1"/>
</dbReference>
<dbReference type="GO" id="GO:0055085">
    <property type="term" value="P:transmembrane transport"/>
    <property type="evidence" value="ECO:0007669"/>
    <property type="project" value="InterPro"/>
</dbReference>
<proteinExistence type="predicted"/>
<feature type="signal peptide" evidence="1">
    <location>
        <begin position="1"/>
        <end position="34"/>
    </location>
</feature>
<dbReference type="STRING" id="1572751.PK98_11630"/>
<protein>
    <recommendedName>
        <fullName evidence="2">TonB C-terminal domain-containing protein</fullName>
    </recommendedName>
</protein>
<evidence type="ECO:0000313" key="3">
    <source>
        <dbReference type="EMBL" id="KHL24616.1"/>
    </source>
</evidence>
<feature type="domain" description="TonB C-terminal" evidence="2">
    <location>
        <begin position="227"/>
        <end position="318"/>
    </location>
</feature>
<keyword evidence="4" id="KW-1185">Reference proteome</keyword>
<dbReference type="AlphaFoldDB" id="A0A0B2BY59"/>
<comment type="caution">
    <text evidence="3">The sequence shown here is derived from an EMBL/GenBank/DDBJ whole genome shotgun (WGS) entry which is preliminary data.</text>
</comment>
<evidence type="ECO:0000259" key="2">
    <source>
        <dbReference type="PROSITE" id="PS52015"/>
    </source>
</evidence>
<reference evidence="3 4" key="1">
    <citation type="submission" date="2014-11" db="EMBL/GenBank/DDBJ databases">
        <title>Draft genome sequence of Kirrobacter mercurialis.</title>
        <authorList>
            <person name="Coil D.A."/>
            <person name="Eisen J.A."/>
        </authorList>
    </citation>
    <scope>NUCLEOTIDE SEQUENCE [LARGE SCALE GENOMIC DNA]</scope>
    <source>
        <strain evidence="3 4">Coronado</strain>
    </source>
</reference>
<keyword evidence="1" id="KW-0732">Signal</keyword>
<accession>A0A0B2BY59</accession>
<evidence type="ECO:0000256" key="1">
    <source>
        <dbReference type="SAM" id="SignalP"/>
    </source>
</evidence>
<feature type="chain" id="PRO_5002071554" description="TonB C-terminal domain-containing protein" evidence="1">
    <location>
        <begin position="35"/>
        <end position="318"/>
    </location>
</feature>
<dbReference type="EMBL" id="JTDN01000002">
    <property type="protein sequence ID" value="KHL24616.1"/>
    <property type="molecule type" value="Genomic_DNA"/>
</dbReference>
<name>A0A0B2BY59_9SPHN</name>
<dbReference type="SUPFAM" id="SSF74653">
    <property type="entry name" value="TolA/TonB C-terminal domain"/>
    <property type="match status" value="1"/>
</dbReference>
<organism evidence="3 4">
    <name type="scientific">Croceibacterium mercuriale</name>
    <dbReference type="NCBI Taxonomy" id="1572751"/>
    <lineage>
        <taxon>Bacteria</taxon>
        <taxon>Pseudomonadati</taxon>
        <taxon>Pseudomonadota</taxon>
        <taxon>Alphaproteobacteria</taxon>
        <taxon>Sphingomonadales</taxon>
        <taxon>Erythrobacteraceae</taxon>
        <taxon>Croceibacterium</taxon>
    </lineage>
</organism>
<dbReference type="InterPro" id="IPR037682">
    <property type="entry name" value="TonB_C"/>
</dbReference>
<dbReference type="Proteomes" id="UP000030988">
    <property type="component" value="Unassembled WGS sequence"/>
</dbReference>
<sequence length="318" mass="33261">MPDAACKHGHLVTRALPLAAAASASAMMAVPATAAELVLTGAPGSSWVVDNGEESCQLSRTFGEGENQVRLVLTQWAPGKSFAVMLAGRPLARFHGTVELGFAGAGTALASRRADYERGTLSGGEDALIFSTVFLARPLGKDGGVIAVTPEGTPDLASPYGGAAPMLPPGAITMADRIELTKGRETLRLEPSQLDNALSVLDACSQSHLPEWGLDAAAHRTMTRAPQAPDFSRAARAIQQSYPSAAIARGEQANLHVRVLVDETGAAGDCTAVAATRTNITTTACRHLTRDIRFLPALDAAGNPMKSFHTVNILFRID</sequence>
<dbReference type="Gene3D" id="3.30.1150.10">
    <property type="match status" value="1"/>
</dbReference>
<gene>
    <name evidence="3" type="ORF">PK98_11630</name>
</gene>